<dbReference type="PANTHER" id="PTHR35866">
    <property type="entry name" value="PUTATIVE-RELATED"/>
    <property type="match status" value="1"/>
</dbReference>
<protein>
    <submittedName>
        <fullName evidence="1">YkgJ family cysteine cluster protein</fullName>
    </submittedName>
</protein>
<organism evidence="1 2">
    <name type="scientific">Stenomitos frigidus AS-A4</name>
    <dbReference type="NCBI Taxonomy" id="2933935"/>
    <lineage>
        <taxon>Bacteria</taxon>
        <taxon>Bacillati</taxon>
        <taxon>Cyanobacteriota</taxon>
        <taxon>Cyanophyceae</taxon>
        <taxon>Leptolyngbyales</taxon>
        <taxon>Leptolyngbyaceae</taxon>
        <taxon>Stenomitos</taxon>
    </lineage>
</organism>
<dbReference type="RefSeq" id="WP_190446843.1">
    <property type="nucleotide sequence ID" value="NZ_JAMPLM010000061.1"/>
</dbReference>
<gene>
    <name evidence="1" type="ORF">NDI38_28545</name>
</gene>
<dbReference type="Pfam" id="PF03692">
    <property type="entry name" value="CxxCxxCC"/>
    <property type="match status" value="1"/>
</dbReference>
<dbReference type="Proteomes" id="UP001476950">
    <property type="component" value="Unassembled WGS sequence"/>
</dbReference>
<reference evidence="1 2" key="1">
    <citation type="submission" date="2022-04" db="EMBL/GenBank/DDBJ databases">
        <title>Positive selection, recombination, and allopatry shape intraspecific diversity of widespread and dominant cyanobacteria.</title>
        <authorList>
            <person name="Wei J."/>
            <person name="Shu W."/>
            <person name="Hu C."/>
        </authorList>
    </citation>
    <scope>NUCLEOTIDE SEQUENCE [LARGE SCALE GENOMIC DNA]</scope>
    <source>
        <strain evidence="1 2">AS-A4</strain>
    </source>
</reference>
<accession>A0ABV0KT68</accession>
<sequence length="175" mass="19783">MSEASQLLQNLEAQIEARVQAIRADRDWWPCRRGCDACCRHLAHPPELSAAEWVRVDTAVASLPAPIQAVVEQKIEALLRQSIEQTLSAAVVCPYLDEQAGACRIYDSRPIACRTYGFFVARDHDQYCKQIESEVNDRGDDTIVWGNAEAIRQDSVRLSGQPIAFETHYRDRIKL</sequence>
<name>A0ABV0KT68_9CYAN</name>
<evidence type="ECO:0000313" key="1">
    <source>
        <dbReference type="EMBL" id="MEP1062327.1"/>
    </source>
</evidence>
<proteinExistence type="predicted"/>
<dbReference type="EMBL" id="JAMPLM010000061">
    <property type="protein sequence ID" value="MEP1062327.1"/>
    <property type="molecule type" value="Genomic_DNA"/>
</dbReference>
<dbReference type="PANTHER" id="PTHR35866:SF1">
    <property type="entry name" value="YKGJ FAMILY CYSTEINE CLUSTER PROTEIN"/>
    <property type="match status" value="1"/>
</dbReference>
<keyword evidence="2" id="KW-1185">Reference proteome</keyword>
<comment type="caution">
    <text evidence="1">The sequence shown here is derived from an EMBL/GenBank/DDBJ whole genome shotgun (WGS) entry which is preliminary data.</text>
</comment>
<evidence type="ECO:0000313" key="2">
    <source>
        <dbReference type="Proteomes" id="UP001476950"/>
    </source>
</evidence>
<dbReference type="InterPro" id="IPR005358">
    <property type="entry name" value="Puta_zinc/iron-chelating_dom"/>
</dbReference>